<keyword evidence="4" id="KW-1185">Reference proteome</keyword>
<dbReference type="GO" id="GO:0006302">
    <property type="term" value="P:double-strand break repair"/>
    <property type="evidence" value="ECO:0007669"/>
    <property type="project" value="TreeGrafter"/>
</dbReference>
<dbReference type="CDD" id="cd00267">
    <property type="entry name" value="ABC_ATPase"/>
    <property type="match status" value="1"/>
</dbReference>
<dbReference type="FunFam" id="3.40.50.300:FF:002708">
    <property type="entry name" value="FeS assembly ATPase SufC"/>
    <property type="match status" value="1"/>
</dbReference>
<sequence length="388" mass="42358">MINLLAVSGYRSLRNLVLELGQITVITGPNGAGKSSIYRALNLLADIAQDRIVQSLAADGGLASTLWAGPETFSRAIITGSVPLQRPHARQAPVSLRLGFAGDDYGYAIDLGLPERVPPSASMFSRDPHIKSEVVWHGPLYGKSAALADRHGPAVRVRDERGVWQKPFHNLAPFDSMMTHCIDPQNAPELLMLRETMRGWRFYDHLRTDRDAPARRPQIGTYTPVLAADGANLAAAVQTIYEIGFGEDLDETIHDAFPGAALHVAQNDGYLELRMSQHGLLRALKAAELSDGTLRFLLLAAALHSPRPPALMILNEPETSLHPELLPALARLVGNAARRTQMVIVSHAVDLVDELRSASAITPAVLEKRLGETLIKDDDAPVWHWPAR</sequence>
<dbReference type="InterPro" id="IPR003959">
    <property type="entry name" value="ATPase_AAA_core"/>
</dbReference>
<dbReference type="InterPro" id="IPR014555">
    <property type="entry name" value="RecF-like"/>
</dbReference>
<dbReference type="EMBL" id="WUBS01000012">
    <property type="protein sequence ID" value="NDL64384.1"/>
    <property type="molecule type" value="Genomic_DNA"/>
</dbReference>
<dbReference type="GO" id="GO:0005524">
    <property type="term" value="F:ATP binding"/>
    <property type="evidence" value="ECO:0007669"/>
    <property type="project" value="InterPro"/>
</dbReference>
<evidence type="ECO:0000313" key="4">
    <source>
        <dbReference type="Proteomes" id="UP000461443"/>
    </source>
</evidence>
<feature type="domain" description="Rad50/SbcC-type AAA" evidence="2">
    <location>
        <begin position="7"/>
        <end position="43"/>
    </location>
</feature>
<name>A0A845SN81_9GAMM</name>
<reference evidence="3 4" key="2">
    <citation type="submission" date="2020-02" db="EMBL/GenBank/DDBJ databases">
        <title>The new genus of Enterobacteriales.</title>
        <authorList>
            <person name="Kim I.S."/>
        </authorList>
    </citation>
    <scope>NUCLEOTIDE SEQUENCE [LARGE SCALE GENOMIC DNA]</scope>
    <source>
        <strain evidence="3 4">SAP-6</strain>
    </source>
</reference>
<reference evidence="3 4" key="1">
    <citation type="submission" date="2019-12" db="EMBL/GenBank/DDBJ databases">
        <authorList>
            <person name="Lee S.D."/>
        </authorList>
    </citation>
    <scope>NUCLEOTIDE SEQUENCE [LARGE SCALE GENOMIC DNA]</scope>
    <source>
        <strain evidence="3 4">SAP-6</strain>
    </source>
</reference>
<dbReference type="PANTHER" id="PTHR32182">
    <property type="entry name" value="DNA REPLICATION AND REPAIR PROTEIN RECF"/>
    <property type="match status" value="1"/>
</dbReference>
<dbReference type="AlphaFoldDB" id="A0A845SN81"/>
<gene>
    <name evidence="3" type="ORF">GRH90_16755</name>
</gene>
<dbReference type="GO" id="GO:0000731">
    <property type="term" value="P:DNA synthesis involved in DNA repair"/>
    <property type="evidence" value="ECO:0007669"/>
    <property type="project" value="TreeGrafter"/>
</dbReference>
<organism evidence="3 4">
    <name type="scientific">Acerihabitans arboris</name>
    <dbReference type="NCBI Taxonomy" id="2691583"/>
    <lineage>
        <taxon>Bacteria</taxon>
        <taxon>Pseudomonadati</taxon>
        <taxon>Pseudomonadota</taxon>
        <taxon>Gammaproteobacteria</taxon>
        <taxon>Enterobacterales</taxon>
        <taxon>Pectobacteriaceae</taxon>
        <taxon>Acerihabitans</taxon>
    </lineage>
</organism>
<dbReference type="Pfam" id="PF13304">
    <property type="entry name" value="AAA_21"/>
    <property type="match status" value="1"/>
</dbReference>
<comment type="caution">
    <text evidence="3">The sequence shown here is derived from an EMBL/GenBank/DDBJ whole genome shotgun (WGS) entry which is preliminary data.</text>
</comment>
<dbReference type="Proteomes" id="UP000461443">
    <property type="component" value="Unassembled WGS sequence"/>
</dbReference>
<dbReference type="RefSeq" id="WP_162367105.1">
    <property type="nucleotide sequence ID" value="NZ_WUBS01000012.1"/>
</dbReference>
<dbReference type="Gene3D" id="3.40.50.300">
    <property type="entry name" value="P-loop containing nucleotide triphosphate hydrolases"/>
    <property type="match status" value="2"/>
</dbReference>
<dbReference type="InterPro" id="IPR027417">
    <property type="entry name" value="P-loop_NTPase"/>
</dbReference>
<dbReference type="SUPFAM" id="SSF52540">
    <property type="entry name" value="P-loop containing nucleoside triphosphate hydrolases"/>
    <property type="match status" value="1"/>
</dbReference>
<evidence type="ECO:0000313" key="3">
    <source>
        <dbReference type="EMBL" id="NDL64384.1"/>
    </source>
</evidence>
<evidence type="ECO:0000259" key="2">
    <source>
        <dbReference type="Pfam" id="PF13476"/>
    </source>
</evidence>
<dbReference type="PANTHER" id="PTHR32182:SF25">
    <property type="entry name" value="SLR1056 PROTEIN"/>
    <property type="match status" value="1"/>
</dbReference>
<evidence type="ECO:0000259" key="1">
    <source>
        <dbReference type="Pfam" id="PF13304"/>
    </source>
</evidence>
<dbReference type="GO" id="GO:0016887">
    <property type="term" value="F:ATP hydrolysis activity"/>
    <property type="evidence" value="ECO:0007669"/>
    <property type="project" value="InterPro"/>
</dbReference>
<feature type="domain" description="ATPase AAA-type core" evidence="1">
    <location>
        <begin position="272"/>
        <end position="351"/>
    </location>
</feature>
<dbReference type="Pfam" id="PF13476">
    <property type="entry name" value="AAA_23"/>
    <property type="match status" value="1"/>
</dbReference>
<proteinExistence type="predicted"/>
<dbReference type="PIRSF" id="PIRSF029347">
    <property type="entry name" value="RecF"/>
    <property type="match status" value="1"/>
</dbReference>
<dbReference type="InterPro" id="IPR038729">
    <property type="entry name" value="Rad50/SbcC_AAA"/>
</dbReference>
<accession>A0A845SN81</accession>
<protein>
    <submittedName>
        <fullName evidence="3">AAA family ATPase</fullName>
    </submittedName>
</protein>
<dbReference type="FunFam" id="3.40.50.300:FF:002534">
    <property type="entry name" value="Putative RecF protein"/>
    <property type="match status" value="1"/>
</dbReference>